<dbReference type="AlphaFoldDB" id="A0A1H7H6S8"/>
<sequence length="124" mass="13395">MPSNPLRRPQRFAAWLGIFAIWLTVLVPLGSQWLAREMPPEAVICGADDHHAARPADGPAKALHHFDACGYCSLLAHFPALNGASHVDAVLSVASDGQAAAPVRHCARQIRYLRRPPRAPPPIA</sequence>
<dbReference type="Proteomes" id="UP000199120">
    <property type="component" value="Unassembled WGS sequence"/>
</dbReference>
<keyword evidence="3" id="KW-1185">Reference proteome</keyword>
<reference evidence="3" key="1">
    <citation type="submission" date="2016-10" db="EMBL/GenBank/DDBJ databases">
        <authorList>
            <person name="Varghese N."/>
            <person name="Submissions S."/>
        </authorList>
    </citation>
    <scope>NUCLEOTIDE SEQUENCE [LARGE SCALE GENOMIC DNA]</scope>
    <source>
        <strain evidence="3">LMG 26416</strain>
    </source>
</reference>
<dbReference type="Pfam" id="PF11162">
    <property type="entry name" value="DUF2946"/>
    <property type="match status" value="1"/>
</dbReference>
<keyword evidence="1" id="KW-0812">Transmembrane</keyword>
<evidence type="ECO:0000313" key="3">
    <source>
        <dbReference type="Proteomes" id="UP000199120"/>
    </source>
</evidence>
<dbReference type="EMBL" id="FOAJ01000002">
    <property type="protein sequence ID" value="SEK45994.1"/>
    <property type="molecule type" value="Genomic_DNA"/>
</dbReference>
<feature type="transmembrane region" description="Helical" evidence="1">
    <location>
        <begin position="12"/>
        <end position="35"/>
    </location>
</feature>
<keyword evidence="1" id="KW-1133">Transmembrane helix</keyword>
<evidence type="ECO:0000256" key="1">
    <source>
        <dbReference type="SAM" id="Phobius"/>
    </source>
</evidence>
<evidence type="ECO:0008006" key="4">
    <source>
        <dbReference type="Google" id="ProtNLM"/>
    </source>
</evidence>
<name>A0A1H7H6S8_9BURK</name>
<accession>A0A1H7H6S8</accession>
<gene>
    <name evidence="2" type="ORF">SAMN05192542_102153</name>
</gene>
<protein>
    <recommendedName>
        <fullName evidence="4">DUF2946 domain-containing protein</fullName>
    </recommendedName>
</protein>
<proteinExistence type="predicted"/>
<dbReference type="RefSeq" id="WP_244283726.1">
    <property type="nucleotide sequence ID" value="NZ_FNSR01000001.1"/>
</dbReference>
<keyword evidence="1" id="KW-0472">Membrane</keyword>
<evidence type="ECO:0000313" key="2">
    <source>
        <dbReference type="EMBL" id="SEK45994.1"/>
    </source>
</evidence>
<dbReference type="InterPro" id="IPR021333">
    <property type="entry name" value="DUF2946"/>
</dbReference>
<organism evidence="2 3">
    <name type="scientific">Paraburkholderia caballeronis</name>
    <dbReference type="NCBI Taxonomy" id="416943"/>
    <lineage>
        <taxon>Bacteria</taxon>
        <taxon>Pseudomonadati</taxon>
        <taxon>Pseudomonadota</taxon>
        <taxon>Betaproteobacteria</taxon>
        <taxon>Burkholderiales</taxon>
        <taxon>Burkholderiaceae</taxon>
        <taxon>Paraburkholderia</taxon>
    </lineage>
</organism>